<dbReference type="InterPro" id="IPR000719">
    <property type="entry name" value="Prot_kinase_dom"/>
</dbReference>
<evidence type="ECO:0000256" key="27">
    <source>
        <dbReference type="ARBA" id="ARBA00068067"/>
    </source>
</evidence>
<feature type="compositionally biased region" description="Low complexity" evidence="29">
    <location>
        <begin position="17"/>
        <end position="28"/>
    </location>
</feature>
<dbReference type="InterPro" id="IPR045270">
    <property type="entry name" value="STKc_AGC"/>
</dbReference>
<feature type="region of interest" description="Disordered" evidence="29">
    <location>
        <begin position="925"/>
        <end position="948"/>
    </location>
</feature>
<gene>
    <name evidence="34" type="ORF">PPERSA_03513</name>
</gene>
<feature type="domain" description="EF-hand" evidence="32">
    <location>
        <begin position="427"/>
        <end position="462"/>
    </location>
</feature>
<dbReference type="FunFam" id="1.10.238.10:FF:000557">
    <property type="entry name" value="Uncharacterized protein"/>
    <property type="match status" value="1"/>
</dbReference>
<dbReference type="PROSITE" id="PS50011">
    <property type="entry name" value="PROTEIN_KINASE_DOM"/>
    <property type="match status" value="2"/>
</dbReference>
<dbReference type="Gene3D" id="3.30.200.20">
    <property type="entry name" value="Phosphorylase Kinase, domain 1"/>
    <property type="match status" value="2"/>
</dbReference>
<keyword evidence="11" id="KW-0479">Metal-binding</keyword>
<dbReference type="CDD" id="cd05123">
    <property type="entry name" value="STKc_AGC"/>
    <property type="match status" value="1"/>
</dbReference>
<dbReference type="CDD" id="cd00167">
    <property type="entry name" value="SANT"/>
    <property type="match status" value="3"/>
</dbReference>
<feature type="region of interest" description="Disordered" evidence="29">
    <location>
        <begin position="1"/>
        <end position="34"/>
    </location>
</feature>
<keyword evidence="18" id="KW-1043">Host membrane</keyword>
<evidence type="ECO:0000256" key="8">
    <source>
        <dbReference type="ARBA" id="ARBA00022527"/>
    </source>
</evidence>
<dbReference type="GO" id="GO:0004691">
    <property type="term" value="F:cAMP-dependent protein kinase activity"/>
    <property type="evidence" value="ECO:0007669"/>
    <property type="project" value="TreeGrafter"/>
</dbReference>
<dbReference type="Gene3D" id="1.10.238.10">
    <property type="entry name" value="EF-hand"/>
    <property type="match status" value="2"/>
</dbReference>
<evidence type="ECO:0000256" key="9">
    <source>
        <dbReference type="ARBA" id="ARBA00022679"/>
    </source>
</evidence>
<dbReference type="SUPFAM" id="SSF46689">
    <property type="entry name" value="Homeodomain-like"/>
    <property type="match status" value="2"/>
</dbReference>
<keyword evidence="22" id="KW-0449">Lipoprotein</keyword>
<dbReference type="EMBL" id="LDAU01000060">
    <property type="protein sequence ID" value="KRX08642.1"/>
    <property type="molecule type" value="Genomic_DNA"/>
</dbReference>
<keyword evidence="20" id="KW-0564">Palmitate</keyword>
<dbReference type="InterPro" id="IPR011009">
    <property type="entry name" value="Kinase-like_dom_sf"/>
</dbReference>
<evidence type="ECO:0000256" key="18">
    <source>
        <dbReference type="ARBA" id="ARBA00022870"/>
    </source>
</evidence>
<evidence type="ECO:0000256" key="21">
    <source>
        <dbReference type="ARBA" id="ARBA00023273"/>
    </source>
</evidence>
<keyword evidence="35" id="KW-1185">Reference proteome</keyword>
<dbReference type="FunFam" id="3.30.200.20:FF:000315">
    <property type="entry name" value="Calcium-dependent protein kinase 3"/>
    <property type="match status" value="1"/>
</dbReference>
<dbReference type="InterPro" id="IPR017441">
    <property type="entry name" value="Protein_kinase_ATP_BS"/>
</dbReference>
<keyword evidence="17" id="KW-0282">Flagellum</keyword>
<sequence>MGNCGGKSNKNEKSKPEQQVVQQKQPQKNKGGFDNFSVGPEIFVSLKEKPIASEYKFGEMLGEGAFGSVRIVKHRTANVIRAMKAIKKKNIIDQDQQKMFSEVSILRECDHPNIIKLYELYQDDEYYYLLTEYCQGGELFDKIKAMNSFDERKAADYIKQLLSAMVYCHSKNIVHRDLKPENLIFDSKKENANLKVIDFGTSKKLDITRKLTSRLGTPYYIAPEVLKKNYDEKCDIWSCGVILYILLCGYPPFNGSSEEAILKSVEEGKVIFDKEDWAEVSDGAKDLIKQMLEKDPKKRLSAKEAYEHPWIQNNTIKGTLSSNVLRNLGSFQGRTKLRQVILTFIATNIVTQNEKDELLKAFKNLDKNGDGQLSKEELTEGYMNVENDRIKVEALVDNIFQQVDTNNSGKVDFSEFIVAALNQEKLLSQKKIESAFKMFDQDGNGYIDKHELETIMGGNQIDDETWNAILKDCDQNGDGNGSLGKVILCDLKGTKQQFAVKSIRKIEVIPLEMDKHSRIEKNLLQEIDFPFLVNLDYAFETKEKIILCSKYQSGGELYYHLKKQKKFKQEIVLFYAVQIVLAFQYLHENNIIYRDLKPENILLDSQGYIRISDYGLSKMIEKNDLAKSFTGTPEYIYEMLIGIPPFYNPNHNIMYQNIKENPVIFPQDTQIQDSAKDLIQQLLIKDPQKRLSDPILIKEHSFFEGVNYDQFLRKQSQQDWEEIAKIMPGKSVDSCKFKWLSMKKSNVSLSPWTQTEDQILLNIVQEKGPQWVEVSKILFEEMQKFNHDNTVYRTSKQCREHYNNFLDPNLKRTKWSEDEDQLLIKLQSKYGNKWSIISKQIPGRTDNSVKNRFMTIKNKIQNLSNTNTPIQELDEPSDNTQSQNNYQETYENEEIGDERYNNEDESQRIQYENNDPQFFITKEEYNPNSESHSLEDKRKNQKSKVGELNLDMGNQRKYLKQEQDQITLENNEMNNKNNNFDSNNSNTLTHPNNNNNQVDQSNNENNNLYDQNNYLIKQMSNMEISPTIPHQRYSSNLIHTIVDIQNKIIYLSDDLWNQALSNKEEKYIFMPLTNKQKSQYTQQNVSRKNETSKKLLENIQRQTSIITENTDPLQLQQLENGQNNINGNQNSPSKLNTSISQIVSVHPVEQMMVGFPLRSFEYILEEDKSPGKKRSQYLNMQSSEYHNNGQSQNQHHNNLQMSTNLPQLQGTNQNIQNQKQQSSSLWYLEQPTNSNYQVPLNQNQGINNNNITNNNNQNNLFLNQQNSICNELNNNSFQQSQNFTNIDGLNNNNNSNQYNNNMQPSISCLNYSQRGPSQIDFGQSSFMHSGSKVELNSPQKRQQSKQLIMDNYYNNIMNSNSNIINQKGVNNKKNIYQIMRSGSGLQEFQSQNNINNTSIENGLDNIQQVGSQQQKKDKYFKRNPNQTRFSSRNMNLEDFNENLRQDTIKENIQEDQLNSHNYNGFLQQNLNNNNQNINNQPTNIILNNKIMEQNQ</sequence>
<keyword evidence="9" id="KW-0808">Transferase</keyword>
<evidence type="ECO:0000256" key="28">
    <source>
        <dbReference type="PROSITE-ProRule" id="PRU10141"/>
    </source>
</evidence>
<evidence type="ECO:0000256" key="10">
    <source>
        <dbReference type="ARBA" id="ARBA00022707"/>
    </source>
</evidence>
<keyword evidence="13 28" id="KW-0547">Nucleotide-binding</keyword>
<dbReference type="FunFam" id="1.10.510.10:FF:000551">
    <property type="entry name" value="Non-specific serine/threonine protein kinase"/>
    <property type="match status" value="1"/>
</dbReference>
<evidence type="ECO:0000256" key="17">
    <source>
        <dbReference type="ARBA" id="ARBA00022846"/>
    </source>
</evidence>
<keyword evidence="21" id="KW-0966">Cell projection</keyword>
<dbReference type="Pfam" id="PF00069">
    <property type="entry name" value="Pkinase"/>
    <property type="match status" value="2"/>
</dbReference>
<dbReference type="InterPro" id="IPR008271">
    <property type="entry name" value="Ser/Thr_kinase_AS"/>
</dbReference>
<comment type="catalytic activity">
    <reaction evidence="24">
        <text>L-threonyl-[protein] + ATP = O-phospho-L-threonyl-[protein] + ADP + H(+)</text>
        <dbReference type="Rhea" id="RHEA:46608"/>
        <dbReference type="Rhea" id="RHEA-COMP:11060"/>
        <dbReference type="Rhea" id="RHEA-COMP:11605"/>
        <dbReference type="ChEBI" id="CHEBI:15378"/>
        <dbReference type="ChEBI" id="CHEBI:30013"/>
        <dbReference type="ChEBI" id="CHEBI:30616"/>
        <dbReference type="ChEBI" id="CHEBI:61977"/>
        <dbReference type="ChEBI" id="CHEBI:456216"/>
        <dbReference type="EC" id="2.7.11.1"/>
    </reaction>
</comment>
<keyword evidence="14 34" id="KW-0418">Kinase</keyword>
<dbReference type="SUPFAM" id="SSF56112">
    <property type="entry name" value="Protein kinase-like (PK-like)"/>
    <property type="match status" value="2"/>
</dbReference>
<evidence type="ECO:0000259" key="32">
    <source>
        <dbReference type="PROSITE" id="PS50222"/>
    </source>
</evidence>
<dbReference type="InterPro" id="IPR017930">
    <property type="entry name" value="Myb_dom"/>
</dbReference>
<dbReference type="PROSITE" id="PS50090">
    <property type="entry name" value="MYB_LIKE"/>
    <property type="match status" value="2"/>
</dbReference>
<dbReference type="InterPro" id="IPR002048">
    <property type="entry name" value="EF_hand_dom"/>
</dbReference>
<feature type="domain" description="EF-hand" evidence="32">
    <location>
        <begin position="353"/>
        <end position="388"/>
    </location>
</feature>
<evidence type="ECO:0000256" key="13">
    <source>
        <dbReference type="ARBA" id="ARBA00022741"/>
    </source>
</evidence>
<feature type="domain" description="Myb-like" evidence="31">
    <location>
        <begin position="807"/>
        <end position="857"/>
    </location>
</feature>
<evidence type="ECO:0000256" key="15">
    <source>
        <dbReference type="ARBA" id="ARBA00022837"/>
    </source>
</evidence>
<evidence type="ECO:0000256" key="14">
    <source>
        <dbReference type="ARBA" id="ARBA00022777"/>
    </source>
</evidence>
<dbReference type="CDD" id="cd05117">
    <property type="entry name" value="STKc_CAMK"/>
    <property type="match status" value="1"/>
</dbReference>
<evidence type="ECO:0000313" key="34">
    <source>
        <dbReference type="EMBL" id="KRX08642.1"/>
    </source>
</evidence>
<keyword evidence="15" id="KW-0106">Calcium</keyword>
<keyword evidence="12" id="KW-0677">Repeat</keyword>
<feature type="domain" description="EF-hand" evidence="32">
    <location>
        <begin position="391"/>
        <end position="426"/>
    </location>
</feature>
<dbReference type="GO" id="GO:0005886">
    <property type="term" value="C:plasma membrane"/>
    <property type="evidence" value="ECO:0007669"/>
    <property type="project" value="UniProtKB-SubCell"/>
</dbReference>
<keyword evidence="19" id="KW-0969">Cilium</keyword>
<dbReference type="EC" id="2.7.11.1" evidence="5"/>
<dbReference type="Proteomes" id="UP000054937">
    <property type="component" value="Unassembled WGS sequence"/>
</dbReference>
<dbReference type="PROSITE" id="PS50222">
    <property type="entry name" value="EF_HAND_2"/>
    <property type="match status" value="3"/>
</dbReference>
<dbReference type="SUPFAM" id="SSF47473">
    <property type="entry name" value="EF-hand"/>
    <property type="match status" value="1"/>
</dbReference>
<name>A0A0V0R280_PSEPJ</name>
<dbReference type="PROSITE" id="PS00018">
    <property type="entry name" value="EF_HAND_1"/>
    <property type="match status" value="3"/>
</dbReference>
<dbReference type="PANTHER" id="PTHR24353:SF37">
    <property type="entry name" value="CAMP-DEPENDENT PROTEIN KINASE CATALYTIC SUBUNIT PRKX"/>
    <property type="match status" value="1"/>
</dbReference>
<dbReference type="GO" id="GO:0005509">
    <property type="term" value="F:calcium ion binding"/>
    <property type="evidence" value="ECO:0007669"/>
    <property type="project" value="InterPro"/>
</dbReference>
<dbReference type="PANTHER" id="PTHR24353">
    <property type="entry name" value="CYCLIC NUCLEOTIDE-DEPENDENT PROTEIN KINASE"/>
    <property type="match status" value="1"/>
</dbReference>
<dbReference type="GO" id="GO:0005524">
    <property type="term" value="F:ATP binding"/>
    <property type="evidence" value="ECO:0007669"/>
    <property type="project" value="UniProtKB-UniRule"/>
</dbReference>
<evidence type="ECO:0000256" key="25">
    <source>
        <dbReference type="ARBA" id="ARBA00048679"/>
    </source>
</evidence>
<evidence type="ECO:0000256" key="1">
    <source>
        <dbReference type="ARBA" id="ARBA00001946"/>
    </source>
</evidence>
<evidence type="ECO:0000256" key="26">
    <source>
        <dbReference type="ARBA" id="ARBA00060437"/>
    </source>
</evidence>
<organism evidence="34 35">
    <name type="scientific">Pseudocohnilembus persalinus</name>
    <name type="common">Ciliate</name>
    <dbReference type="NCBI Taxonomy" id="266149"/>
    <lineage>
        <taxon>Eukaryota</taxon>
        <taxon>Sar</taxon>
        <taxon>Alveolata</taxon>
        <taxon>Ciliophora</taxon>
        <taxon>Intramacronucleata</taxon>
        <taxon>Oligohymenophorea</taxon>
        <taxon>Scuticociliatia</taxon>
        <taxon>Philasterida</taxon>
        <taxon>Pseudocohnilembidae</taxon>
        <taxon>Pseudocohnilembus</taxon>
    </lineage>
</organism>
<feature type="domain" description="Protein kinase" evidence="30">
    <location>
        <begin position="472"/>
        <end position="703"/>
    </location>
</feature>
<keyword evidence="6" id="KW-1003">Cell membrane</keyword>
<reference evidence="34 35" key="1">
    <citation type="journal article" date="2015" name="Sci. Rep.">
        <title>Genome of the facultative scuticociliatosis pathogen Pseudocohnilembus persalinus provides insight into its virulence through horizontal gene transfer.</title>
        <authorList>
            <person name="Xiong J."/>
            <person name="Wang G."/>
            <person name="Cheng J."/>
            <person name="Tian M."/>
            <person name="Pan X."/>
            <person name="Warren A."/>
            <person name="Jiang C."/>
            <person name="Yuan D."/>
            <person name="Miao W."/>
        </authorList>
    </citation>
    <scope>NUCLEOTIDE SEQUENCE [LARGE SCALE GENOMIC DNA]</scope>
    <source>
        <strain evidence="34">36N120E</strain>
    </source>
</reference>
<dbReference type="Pfam" id="PF13499">
    <property type="entry name" value="EF-hand_7"/>
    <property type="match status" value="1"/>
</dbReference>
<dbReference type="Gene3D" id="1.10.510.10">
    <property type="entry name" value="Transferase(Phosphotransferase) domain 1"/>
    <property type="match status" value="3"/>
</dbReference>
<evidence type="ECO:0000259" key="33">
    <source>
        <dbReference type="PROSITE" id="PS51294"/>
    </source>
</evidence>
<comment type="caution">
    <text evidence="34">The sequence shown here is derived from an EMBL/GenBank/DDBJ whole genome shotgun (WGS) entry which is preliminary data.</text>
</comment>
<dbReference type="CDD" id="cd00051">
    <property type="entry name" value="EFh"/>
    <property type="match status" value="2"/>
</dbReference>
<dbReference type="InterPro" id="IPR011992">
    <property type="entry name" value="EF-hand-dom_pair"/>
</dbReference>
<dbReference type="SMART" id="SM00717">
    <property type="entry name" value="SANT"/>
    <property type="match status" value="3"/>
</dbReference>
<dbReference type="GO" id="GO:0020005">
    <property type="term" value="C:symbiont-containing vacuole membrane"/>
    <property type="evidence" value="ECO:0007669"/>
    <property type="project" value="UniProtKB-SubCell"/>
</dbReference>
<evidence type="ECO:0000259" key="30">
    <source>
        <dbReference type="PROSITE" id="PS50011"/>
    </source>
</evidence>
<dbReference type="GO" id="GO:0005952">
    <property type="term" value="C:cAMP-dependent protein kinase complex"/>
    <property type="evidence" value="ECO:0007669"/>
    <property type="project" value="TreeGrafter"/>
</dbReference>
<dbReference type="SMART" id="SM00054">
    <property type="entry name" value="EFh"/>
    <property type="match status" value="3"/>
</dbReference>
<evidence type="ECO:0000256" key="6">
    <source>
        <dbReference type="ARBA" id="ARBA00022475"/>
    </source>
</evidence>
<dbReference type="GO" id="GO:0020002">
    <property type="term" value="C:host cell plasma membrane"/>
    <property type="evidence" value="ECO:0007669"/>
    <property type="project" value="UniProtKB-SubCell"/>
</dbReference>
<evidence type="ECO:0000256" key="12">
    <source>
        <dbReference type="ARBA" id="ARBA00022737"/>
    </source>
</evidence>
<evidence type="ECO:0000256" key="23">
    <source>
        <dbReference type="ARBA" id="ARBA00024334"/>
    </source>
</evidence>
<evidence type="ECO:0000256" key="7">
    <source>
        <dbReference type="ARBA" id="ARBA00022511"/>
    </source>
</evidence>
<dbReference type="SMART" id="SM00220">
    <property type="entry name" value="S_TKc"/>
    <property type="match status" value="2"/>
</dbReference>
<dbReference type="PROSITE" id="PS51294">
    <property type="entry name" value="HTH_MYB"/>
    <property type="match status" value="2"/>
</dbReference>
<feature type="region of interest" description="Disordered" evidence="29">
    <location>
        <begin position="863"/>
        <end position="899"/>
    </location>
</feature>
<evidence type="ECO:0000256" key="2">
    <source>
        <dbReference type="ARBA" id="ARBA00004230"/>
    </source>
</evidence>
<feature type="binding site" evidence="28">
    <location>
        <position position="88"/>
    </location>
    <ligand>
        <name>ATP</name>
        <dbReference type="ChEBI" id="CHEBI:30616"/>
    </ligand>
</feature>
<evidence type="ECO:0000256" key="4">
    <source>
        <dbReference type="ARBA" id="ARBA00004425"/>
    </source>
</evidence>
<dbReference type="OrthoDB" id="40902at2759"/>
<keyword evidence="18" id="KW-0472">Membrane</keyword>
<comment type="subcellular location">
    <subcellularLocation>
        <location evidence="3">Cell membrane</location>
        <topology evidence="3">Lipid-anchor</topology>
        <orientation evidence="3">Cytoplasmic side</orientation>
    </subcellularLocation>
    <subcellularLocation>
        <location evidence="2">Cell projection</location>
        <location evidence="2">Cilium</location>
        <location evidence="2">Flagellum</location>
    </subcellularLocation>
    <subcellularLocation>
        <location evidence="4">Host cell membrane</location>
        <topology evidence="4">Lipid-anchor</topology>
    </subcellularLocation>
    <subcellularLocation>
        <location evidence="26">Parasitophorous vacuole membrane</location>
        <topology evidence="26">Lipid-anchor</topology>
    </subcellularLocation>
</comment>
<keyword evidence="16 28" id="KW-0067">ATP-binding</keyword>
<keyword evidence="10" id="KW-0519">Myristate</keyword>
<feature type="region of interest" description="Disordered" evidence="29">
    <location>
        <begin position="972"/>
        <end position="1007"/>
    </location>
</feature>
<dbReference type="PROSITE" id="PS00108">
    <property type="entry name" value="PROTEIN_KINASE_ST"/>
    <property type="match status" value="2"/>
</dbReference>
<dbReference type="InterPro" id="IPR018247">
    <property type="entry name" value="EF_Hand_1_Ca_BS"/>
</dbReference>
<comment type="cofactor">
    <cofactor evidence="1">
        <name>Mg(2+)</name>
        <dbReference type="ChEBI" id="CHEBI:18420"/>
    </cofactor>
</comment>
<evidence type="ECO:0000256" key="29">
    <source>
        <dbReference type="SAM" id="MobiDB-lite"/>
    </source>
</evidence>
<feature type="domain" description="Myb-like" evidence="31">
    <location>
        <begin position="744"/>
        <end position="806"/>
    </location>
</feature>
<dbReference type="GO" id="GO:0031514">
    <property type="term" value="C:motile cilium"/>
    <property type="evidence" value="ECO:0007669"/>
    <property type="project" value="UniProtKB-SubCell"/>
</dbReference>
<dbReference type="PROSITE" id="PS00107">
    <property type="entry name" value="PROTEIN_KINASE_ATP"/>
    <property type="match status" value="1"/>
</dbReference>
<comment type="similarity">
    <text evidence="23">Belongs to the protein kinase superfamily. Ser/Thr protein kinase family. CDPK subfamily.</text>
</comment>
<dbReference type="Pfam" id="PF13405">
    <property type="entry name" value="EF-hand_6"/>
    <property type="match status" value="1"/>
</dbReference>
<dbReference type="InterPro" id="IPR009057">
    <property type="entry name" value="Homeodomain-like_sf"/>
</dbReference>
<accession>A0A0V0R280</accession>
<evidence type="ECO:0000256" key="24">
    <source>
        <dbReference type="ARBA" id="ARBA00047899"/>
    </source>
</evidence>
<evidence type="ECO:0000256" key="5">
    <source>
        <dbReference type="ARBA" id="ARBA00012513"/>
    </source>
</evidence>
<evidence type="ECO:0000256" key="19">
    <source>
        <dbReference type="ARBA" id="ARBA00023069"/>
    </source>
</evidence>
<dbReference type="InParanoid" id="A0A0V0R280"/>
<feature type="domain" description="HTH myb-type" evidence="33">
    <location>
        <begin position="744"/>
        <end position="806"/>
    </location>
</feature>
<feature type="domain" description="HTH myb-type" evidence="33">
    <location>
        <begin position="807"/>
        <end position="861"/>
    </location>
</feature>
<dbReference type="Pfam" id="PF00249">
    <property type="entry name" value="Myb_DNA-binding"/>
    <property type="match status" value="2"/>
</dbReference>
<dbReference type="InterPro" id="IPR001005">
    <property type="entry name" value="SANT/Myb"/>
</dbReference>
<evidence type="ECO:0000256" key="20">
    <source>
        <dbReference type="ARBA" id="ARBA00023139"/>
    </source>
</evidence>
<evidence type="ECO:0000256" key="22">
    <source>
        <dbReference type="ARBA" id="ARBA00023288"/>
    </source>
</evidence>
<dbReference type="Gene3D" id="1.10.10.60">
    <property type="entry name" value="Homeodomain-like"/>
    <property type="match status" value="2"/>
</dbReference>
<feature type="domain" description="Protein kinase" evidence="30">
    <location>
        <begin position="55"/>
        <end position="311"/>
    </location>
</feature>
<protein>
    <recommendedName>
        <fullName evidence="27">Calcium-dependent protein kinase 1</fullName>
        <ecNumber evidence="5">2.7.11.1</ecNumber>
    </recommendedName>
</protein>
<evidence type="ECO:0000256" key="16">
    <source>
        <dbReference type="ARBA" id="ARBA00022840"/>
    </source>
</evidence>
<evidence type="ECO:0000313" key="35">
    <source>
        <dbReference type="Proteomes" id="UP000054937"/>
    </source>
</evidence>
<proteinExistence type="inferred from homology"/>
<dbReference type="FunFam" id="1.10.510.10:FF:000398">
    <property type="entry name" value="Calcium-dependent protein kinase 1"/>
    <property type="match status" value="1"/>
</dbReference>
<keyword evidence="7" id="KW-1032">Host cell membrane</keyword>
<evidence type="ECO:0000256" key="11">
    <source>
        <dbReference type="ARBA" id="ARBA00022723"/>
    </source>
</evidence>
<comment type="catalytic activity">
    <reaction evidence="25">
        <text>L-seryl-[protein] + ATP = O-phospho-L-seryl-[protein] + ADP + H(+)</text>
        <dbReference type="Rhea" id="RHEA:17989"/>
        <dbReference type="Rhea" id="RHEA-COMP:9863"/>
        <dbReference type="Rhea" id="RHEA-COMP:11604"/>
        <dbReference type="ChEBI" id="CHEBI:15378"/>
        <dbReference type="ChEBI" id="CHEBI:29999"/>
        <dbReference type="ChEBI" id="CHEBI:30616"/>
        <dbReference type="ChEBI" id="CHEBI:83421"/>
        <dbReference type="ChEBI" id="CHEBI:456216"/>
        <dbReference type="EC" id="2.7.11.1"/>
    </reaction>
</comment>
<keyword evidence="8" id="KW-0723">Serine/threonine-protein kinase</keyword>
<evidence type="ECO:0000259" key="31">
    <source>
        <dbReference type="PROSITE" id="PS50090"/>
    </source>
</evidence>
<evidence type="ECO:0000256" key="3">
    <source>
        <dbReference type="ARBA" id="ARBA00004342"/>
    </source>
</evidence>